<sequence length="70" mass="7350">MNKLIVNFLVTVEAAEKFQMESGTERGPPKAAPAGSPIAAAVDADEAFFGSTAQLNGSTFLTSHAFCKFL</sequence>
<comment type="caution">
    <text evidence="1">The sequence shown here is derived from an EMBL/GenBank/DDBJ whole genome shotgun (WGS) entry which is preliminary data.</text>
</comment>
<protein>
    <submittedName>
        <fullName evidence="1">Uncharacterized protein</fullName>
    </submittedName>
</protein>
<keyword evidence="2" id="KW-1185">Reference proteome</keyword>
<accession>A0ABU6U7G5</accession>
<evidence type="ECO:0000313" key="1">
    <source>
        <dbReference type="EMBL" id="MED6156612.1"/>
    </source>
</evidence>
<reference evidence="1 2" key="1">
    <citation type="journal article" date="2023" name="Plants (Basel)">
        <title>Bridging the Gap: Combining Genomics and Transcriptomics Approaches to Understand Stylosanthes scabra, an Orphan Legume from the Brazilian Caatinga.</title>
        <authorList>
            <person name="Ferreira-Neto J.R.C."/>
            <person name="da Silva M.D."/>
            <person name="Binneck E."/>
            <person name="de Melo N.F."/>
            <person name="da Silva R.H."/>
            <person name="de Melo A.L.T.M."/>
            <person name="Pandolfi V."/>
            <person name="Bustamante F.O."/>
            <person name="Brasileiro-Vidal A.C."/>
            <person name="Benko-Iseppon A.M."/>
        </authorList>
    </citation>
    <scope>NUCLEOTIDE SEQUENCE [LARGE SCALE GENOMIC DNA]</scope>
    <source>
        <tissue evidence="1">Leaves</tissue>
    </source>
</reference>
<dbReference type="Proteomes" id="UP001341840">
    <property type="component" value="Unassembled WGS sequence"/>
</dbReference>
<dbReference type="EMBL" id="JASCZI010120873">
    <property type="protein sequence ID" value="MED6156612.1"/>
    <property type="molecule type" value="Genomic_DNA"/>
</dbReference>
<proteinExistence type="predicted"/>
<evidence type="ECO:0000313" key="2">
    <source>
        <dbReference type="Proteomes" id="UP001341840"/>
    </source>
</evidence>
<gene>
    <name evidence="1" type="ORF">PIB30_015924</name>
</gene>
<name>A0ABU6U7G5_9FABA</name>
<organism evidence="1 2">
    <name type="scientific">Stylosanthes scabra</name>
    <dbReference type="NCBI Taxonomy" id="79078"/>
    <lineage>
        <taxon>Eukaryota</taxon>
        <taxon>Viridiplantae</taxon>
        <taxon>Streptophyta</taxon>
        <taxon>Embryophyta</taxon>
        <taxon>Tracheophyta</taxon>
        <taxon>Spermatophyta</taxon>
        <taxon>Magnoliopsida</taxon>
        <taxon>eudicotyledons</taxon>
        <taxon>Gunneridae</taxon>
        <taxon>Pentapetalae</taxon>
        <taxon>rosids</taxon>
        <taxon>fabids</taxon>
        <taxon>Fabales</taxon>
        <taxon>Fabaceae</taxon>
        <taxon>Papilionoideae</taxon>
        <taxon>50 kb inversion clade</taxon>
        <taxon>dalbergioids sensu lato</taxon>
        <taxon>Dalbergieae</taxon>
        <taxon>Pterocarpus clade</taxon>
        <taxon>Stylosanthes</taxon>
    </lineage>
</organism>